<dbReference type="InterPro" id="IPR050469">
    <property type="entry name" value="Diguanylate_Cyclase"/>
</dbReference>
<dbReference type="Proteomes" id="UP000427769">
    <property type="component" value="Chromosome"/>
</dbReference>
<accession>A0A5K7YZM7</accession>
<dbReference type="SUPFAM" id="SSF55073">
    <property type="entry name" value="Nucleotide cyclase"/>
    <property type="match status" value="1"/>
</dbReference>
<evidence type="ECO:0000256" key="2">
    <source>
        <dbReference type="ARBA" id="ARBA00034247"/>
    </source>
</evidence>
<dbReference type="KEGG" id="dwd:DSCW_22730"/>
<dbReference type="EC" id="2.7.7.65" evidence="1"/>
<evidence type="ECO:0000313" key="5">
    <source>
        <dbReference type="EMBL" id="BBO74856.1"/>
    </source>
</evidence>
<dbReference type="PROSITE" id="PS50887">
    <property type="entry name" value="GGDEF"/>
    <property type="match status" value="1"/>
</dbReference>
<dbReference type="SMART" id="SM00267">
    <property type="entry name" value="GGDEF"/>
    <property type="match status" value="1"/>
</dbReference>
<evidence type="ECO:0000256" key="3">
    <source>
        <dbReference type="SAM" id="Coils"/>
    </source>
</evidence>
<protein>
    <recommendedName>
        <fullName evidence="1">diguanylate cyclase</fullName>
        <ecNumber evidence="1">2.7.7.65</ecNumber>
    </recommendedName>
</protein>
<dbReference type="CDD" id="cd01949">
    <property type="entry name" value="GGDEF"/>
    <property type="match status" value="1"/>
</dbReference>
<evidence type="ECO:0000259" key="4">
    <source>
        <dbReference type="PROSITE" id="PS50887"/>
    </source>
</evidence>
<dbReference type="Pfam" id="PF00990">
    <property type="entry name" value="GGDEF"/>
    <property type="match status" value="1"/>
</dbReference>
<dbReference type="Gene3D" id="3.30.70.270">
    <property type="match status" value="1"/>
</dbReference>
<organism evidence="5 6">
    <name type="scientific">Desulfosarcina widdelii</name>
    <dbReference type="NCBI Taxonomy" id="947919"/>
    <lineage>
        <taxon>Bacteria</taxon>
        <taxon>Pseudomonadati</taxon>
        <taxon>Thermodesulfobacteriota</taxon>
        <taxon>Desulfobacteria</taxon>
        <taxon>Desulfobacterales</taxon>
        <taxon>Desulfosarcinaceae</taxon>
        <taxon>Desulfosarcina</taxon>
    </lineage>
</organism>
<dbReference type="InterPro" id="IPR000160">
    <property type="entry name" value="GGDEF_dom"/>
</dbReference>
<dbReference type="InterPro" id="IPR029787">
    <property type="entry name" value="Nucleotide_cyclase"/>
</dbReference>
<dbReference type="EMBL" id="AP021875">
    <property type="protein sequence ID" value="BBO74856.1"/>
    <property type="molecule type" value="Genomic_DNA"/>
</dbReference>
<name>A0A5K7YZM7_9BACT</name>
<dbReference type="OrthoDB" id="9813903at2"/>
<keyword evidence="6" id="KW-1185">Reference proteome</keyword>
<keyword evidence="3" id="KW-0175">Coiled coil</keyword>
<gene>
    <name evidence="5" type="ORF">DSCW_22730</name>
</gene>
<dbReference type="GO" id="GO:0052621">
    <property type="term" value="F:diguanylate cyclase activity"/>
    <property type="evidence" value="ECO:0007669"/>
    <property type="project" value="UniProtKB-EC"/>
</dbReference>
<reference evidence="5 6" key="1">
    <citation type="submission" date="2019-11" db="EMBL/GenBank/DDBJ databases">
        <title>Comparative genomics of hydrocarbon-degrading Desulfosarcina strains.</title>
        <authorList>
            <person name="Watanabe M."/>
            <person name="Kojima H."/>
            <person name="Fukui M."/>
        </authorList>
    </citation>
    <scope>NUCLEOTIDE SEQUENCE [LARGE SCALE GENOMIC DNA]</scope>
    <source>
        <strain evidence="5 6">PP31</strain>
    </source>
</reference>
<evidence type="ECO:0000313" key="6">
    <source>
        <dbReference type="Proteomes" id="UP000427769"/>
    </source>
</evidence>
<dbReference type="AlphaFoldDB" id="A0A5K7YZM7"/>
<feature type="domain" description="GGDEF" evidence="4">
    <location>
        <begin position="206"/>
        <end position="339"/>
    </location>
</feature>
<dbReference type="Gene3D" id="1.20.5.1700">
    <property type="match status" value="1"/>
</dbReference>
<dbReference type="FunFam" id="3.30.70.270:FF:000001">
    <property type="entry name" value="Diguanylate cyclase domain protein"/>
    <property type="match status" value="1"/>
</dbReference>
<dbReference type="PANTHER" id="PTHR45138">
    <property type="entry name" value="REGULATORY COMPONENTS OF SENSORY TRANSDUCTION SYSTEM"/>
    <property type="match status" value="1"/>
</dbReference>
<proteinExistence type="predicted"/>
<comment type="catalytic activity">
    <reaction evidence="2">
        <text>2 GTP = 3',3'-c-di-GMP + 2 diphosphate</text>
        <dbReference type="Rhea" id="RHEA:24898"/>
        <dbReference type="ChEBI" id="CHEBI:33019"/>
        <dbReference type="ChEBI" id="CHEBI:37565"/>
        <dbReference type="ChEBI" id="CHEBI:58805"/>
        <dbReference type="EC" id="2.7.7.65"/>
    </reaction>
</comment>
<sequence>MDYDDTIEESQRYLRLALSFLGKHCLPTDPLNYCVWYEYASGKNEDLNAAIDEYLKSETTFSKETIRNLFDLHIAGSEEKVNKLVREELKKLFIEVIGAIQTTNEHFSESENNLEAINDTLKPSLSEADIEKIVNQIKDEIGRLEASSASFKNQLNQATREIERLKARMARYRKEAFLDPLTGIANRRGFEKNLIQAIDKADNEGDSLCTIMADIDHFKRINDTHGHTVGDNVIRMVAMTIKDAIKGKDLAARIGGEEFAILLPDTPIDGAKILAEKMRLLFEQLDLKKKNTGERLGKITLSFGVTSYKNNESADSFMNRVDQALYQSKKTGRNKVTGL</sequence>
<evidence type="ECO:0000256" key="1">
    <source>
        <dbReference type="ARBA" id="ARBA00012528"/>
    </source>
</evidence>
<feature type="coiled-coil region" evidence="3">
    <location>
        <begin position="134"/>
        <end position="175"/>
    </location>
</feature>
<dbReference type="NCBIfam" id="TIGR00254">
    <property type="entry name" value="GGDEF"/>
    <property type="match status" value="1"/>
</dbReference>
<dbReference type="InterPro" id="IPR043128">
    <property type="entry name" value="Rev_trsase/Diguanyl_cyclase"/>
</dbReference>
<dbReference type="RefSeq" id="WP_155303833.1">
    <property type="nucleotide sequence ID" value="NZ_AP021875.1"/>
</dbReference>
<dbReference type="PANTHER" id="PTHR45138:SF9">
    <property type="entry name" value="DIGUANYLATE CYCLASE DGCM-RELATED"/>
    <property type="match status" value="1"/>
</dbReference>